<dbReference type="InterPro" id="IPR046335">
    <property type="entry name" value="LacI/GalR-like_sensor"/>
</dbReference>
<dbReference type="PATRIC" id="fig|1121022.4.peg.4548"/>
<dbReference type="PANTHER" id="PTHR30146">
    <property type="entry name" value="LACI-RELATED TRANSCRIPTIONAL REPRESSOR"/>
    <property type="match status" value="1"/>
</dbReference>
<organism evidence="6 7">
    <name type="scientific">Asticcacaulis benevestitus DSM 16100 = ATCC BAA-896</name>
    <dbReference type="NCBI Taxonomy" id="1121022"/>
    <lineage>
        <taxon>Bacteria</taxon>
        <taxon>Pseudomonadati</taxon>
        <taxon>Pseudomonadota</taxon>
        <taxon>Alphaproteobacteria</taxon>
        <taxon>Caulobacterales</taxon>
        <taxon>Caulobacteraceae</taxon>
        <taxon>Asticcacaulis</taxon>
    </lineage>
</organism>
<dbReference type="AlphaFoldDB" id="V4P620"/>
<dbReference type="PROSITE" id="PS00356">
    <property type="entry name" value="HTH_LACI_1"/>
    <property type="match status" value="1"/>
</dbReference>
<dbReference type="eggNOG" id="COG1609">
    <property type="taxonomic scope" value="Bacteria"/>
</dbReference>
<dbReference type="GO" id="GO:0000976">
    <property type="term" value="F:transcription cis-regulatory region binding"/>
    <property type="evidence" value="ECO:0007669"/>
    <property type="project" value="TreeGrafter"/>
</dbReference>
<dbReference type="Gene3D" id="3.40.50.2300">
    <property type="match status" value="2"/>
</dbReference>
<dbReference type="PROSITE" id="PS50932">
    <property type="entry name" value="HTH_LACI_2"/>
    <property type="match status" value="1"/>
</dbReference>
<evidence type="ECO:0000256" key="4">
    <source>
        <dbReference type="ARBA" id="ARBA00023163"/>
    </source>
</evidence>
<dbReference type="STRING" id="1121022.GCA_000376105_02831"/>
<keyword evidence="7" id="KW-1185">Reference proteome</keyword>
<dbReference type="GO" id="GO:0003700">
    <property type="term" value="F:DNA-binding transcription factor activity"/>
    <property type="evidence" value="ECO:0007669"/>
    <property type="project" value="TreeGrafter"/>
</dbReference>
<evidence type="ECO:0000313" key="7">
    <source>
        <dbReference type="Proteomes" id="UP000017837"/>
    </source>
</evidence>
<keyword evidence="1" id="KW-0678">Repressor</keyword>
<gene>
    <name evidence="6" type="ORF">ABENE_22210</name>
</gene>
<dbReference type="InterPro" id="IPR010982">
    <property type="entry name" value="Lambda_DNA-bd_dom_sf"/>
</dbReference>
<evidence type="ECO:0000256" key="2">
    <source>
        <dbReference type="ARBA" id="ARBA00023015"/>
    </source>
</evidence>
<dbReference type="CDD" id="cd01392">
    <property type="entry name" value="HTH_LacI"/>
    <property type="match status" value="1"/>
</dbReference>
<proteinExistence type="predicted"/>
<name>V4P620_9CAUL</name>
<evidence type="ECO:0000259" key="5">
    <source>
        <dbReference type="PROSITE" id="PS50932"/>
    </source>
</evidence>
<dbReference type="SUPFAM" id="SSF53822">
    <property type="entry name" value="Periplasmic binding protein-like I"/>
    <property type="match status" value="1"/>
</dbReference>
<dbReference type="Pfam" id="PF13377">
    <property type="entry name" value="Peripla_BP_3"/>
    <property type="match status" value="1"/>
</dbReference>
<dbReference type="SMART" id="SM00354">
    <property type="entry name" value="HTH_LACI"/>
    <property type="match status" value="1"/>
</dbReference>
<dbReference type="OrthoDB" id="128688at2"/>
<dbReference type="RefSeq" id="WP_018082499.1">
    <property type="nucleotide sequence ID" value="NZ_AQWM01000014.1"/>
</dbReference>
<evidence type="ECO:0000256" key="3">
    <source>
        <dbReference type="ARBA" id="ARBA00023125"/>
    </source>
</evidence>
<keyword evidence="3" id="KW-0238">DNA-binding</keyword>
<comment type="caution">
    <text evidence="6">The sequence shown here is derived from an EMBL/GenBank/DDBJ whole genome shotgun (WGS) entry which is preliminary data.</text>
</comment>
<dbReference type="Proteomes" id="UP000017837">
    <property type="component" value="Unassembled WGS sequence"/>
</dbReference>
<dbReference type="Gene3D" id="1.10.260.40">
    <property type="entry name" value="lambda repressor-like DNA-binding domains"/>
    <property type="match status" value="1"/>
</dbReference>
<dbReference type="PANTHER" id="PTHR30146:SF151">
    <property type="entry name" value="HTH-TYPE TRANSCRIPTIONAL REPRESSOR CYTR"/>
    <property type="match status" value="1"/>
</dbReference>
<accession>V4P620</accession>
<feature type="domain" description="HTH lacI-type" evidence="5">
    <location>
        <begin position="4"/>
        <end position="58"/>
    </location>
</feature>
<reference evidence="6 7" key="1">
    <citation type="journal article" date="2014" name="Nature">
        <title>Sequential evolution of bacterial morphology by co-option of a developmental regulator.</title>
        <authorList>
            <person name="Jiang C."/>
            <person name="Brown P.J."/>
            <person name="Ducret A."/>
            <person name="Brun Y.V."/>
        </authorList>
    </citation>
    <scope>NUCLEOTIDE SEQUENCE [LARGE SCALE GENOMIC DNA]</scope>
    <source>
        <strain evidence="6 7">DSM 16100</strain>
    </source>
</reference>
<evidence type="ECO:0000313" key="6">
    <source>
        <dbReference type="EMBL" id="ESQ80710.1"/>
    </source>
</evidence>
<dbReference type="Pfam" id="PF00356">
    <property type="entry name" value="LacI"/>
    <property type="match status" value="1"/>
</dbReference>
<sequence length="330" mass="34712">MAGATLKDVAREANVSIASASRAINGLDNVAEAVKVRVLEAAARLRYVPHGGARSLVTSRTNTIGVLLPDIYGEFFAEIIRGVDVAARARGLHLLVSGSHGNPDEAVRAMRAMGGRVDGLLVMSPFVESHDLAAILPLSLPVVTIASRIGSGQGSISVDNFGGGVTAVKHLLEQGCKRLAHISGPSHNFEAEERKRGFLSAVRQPSPVVFEGDFTEESGYRGAKAFLASGPLPDGIFVANDMMAVGCLLALSEAGVKVPQDVALVGFDDIPIARFTSPPLTTLRVGIFDLGRRGLELLVAALDEGGMQEHEGLVVTPELVLRDSSRHKTG</sequence>
<keyword evidence="4" id="KW-0804">Transcription</keyword>
<dbReference type="EMBL" id="AWGB01000094">
    <property type="protein sequence ID" value="ESQ80710.1"/>
    <property type="molecule type" value="Genomic_DNA"/>
</dbReference>
<dbReference type="InterPro" id="IPR000843">
    <property type="entry name" value="HTH_LacI"/>
</dbReference>
<keyword evidence="2" id="KW-0805">Transcription regulation</keyword>
<protein>
    <recommendedName>
        <fullName evidence="5">HTH lacI-type domain-containing protein</fullName>
    </recommendedName>
</protein>
<evidence type="ECO:0000256" key="1">
    <source>
        <dbReference type="ARBA" id="ARBA00022491"/>
    </source>
</evidence>
<dbReference type="CDD" id="cd06267">
    <property type="entry name" value="PBP1_LacI_sugar_binding-like"/>
    <property type="match status" value="1"/>
</dbReference>
<dbReference type="SUPFAM" id="SSF47413">
    <property type="entry name" value="lambda repressor-like DNA-binding domains"/>
    <property type="match status" value="1"/>
</dbReference>
<dbReference type="InterPro" id="IPR028082">
    <property type="entry name" value="Peripla_BP_I"/>
</dbReference>